<sequence>MRNFPGRVPRLSDLVLAIIYEGIDDAADAAGYMTFVANTHDDAQRQRLLGEAALHRNVEGLIFADARRDETAFIDELAKRGVPMILVSRHQGRKYCSITCDDLAGGKMAADHLVALGHRDFAVLAGEQYSSSGWDRCVGFVERCKALGVEIRPDSILHGPFDTAAGREAGEQLCARKRKPTAIFAVNDFLAIGVMGALRDSGMQPGRDVALVGFNDTPLAAQLPIGLTSVRSPMHPMGFRAMELLVKQLGGEKPKSERLRPELIVRMSSGGPIG</sequence>
<dbReference type="PANTHER" id="PTHR30146">
    <property type="entry name" value="LACI-RELATED TRANSCRIPTIONAL REPRESSOR"/>
    <property type="match status" value="1"/>
</dbReference>
<dbReference type="RefSeq" id="WP_116612441.1">
    <property type="nucleotide sequence ID" value="NZ_QEOB01000012.1"/>
</dbReference>
<name>A0ABX5KMX2_9BURK</name>
<dbReference type="Gene3D" id="3.40.50.2300">
    <property type="match status" value="2"/>
</dbReference>
<dbReference type="CDD" id="cd06285">
    <property type="entry name" value="PBP1_LacI-like"/>
    <property type="match status" value="1"/>
</dbReference>
<gene>
    <name evidence="5" type="ORF">C7402_11250</name>
</gene>
<keyword evidence="1" id="KW-0805">Transcription regulation</keyword>
<dbReference type="PANTHER" id="PTHR30146:SF109">
    <property type="entry name" value="HTH-TYPE TRANSCRIPTIONAL REGULATOR GALS"/>
    <property type="match status" value="1"/>
</dbReference>
<dbReference type="InterPro" id="IPR028082">
    <property type="entry name" value="Peripla_BP_I"/>
</dbReference>
<dbReference type="InterPro" id="IPR046335">
    <property type="entry name" value="LacI/GalR-like_sensor"/>
</dbReference>
<keyword evidence="2" id="KW-0238">DNA-binding</keyword>
<keyword evidence="3" id="KW-0804">Transcription</keyword>
<dbReference type="Proteomes" id="UP000245712">
    <property type="component" value="Unassembled WGS sequence"/>
</dbReference>
<evidence type="ECO:0000256" key="3">
    <source>
        <dbReference type="ARBA" id="ARBA00023163"/>
    </source>
</evidence>
<proteinExistence type="predicted"/>
<dbReference type="SUPFAM" id="SSF53822">
    <property type="entry name" value="Periplasmic binding protein-like I"/>
    <property type="match status" value="1"/>
</dbReference>
<comment type="caution">
    <text evidence="5">The sequence shown here is derived from an EMBL/GenBank/DDBJ whole genome shotgun (WGS) entry which is preliminary data.</text>
</comment>
<evidence type="ECO:0000256" key="1">
    <source>
        <dbReference type="ARBA" id="ARBA00023015"/>
    </source>
</evidence>
<dbReference type="Pfam" id="PF13377">
    <property type="entry name" value="Peripla_BP_3"/>
    <property type="match status" value="1"/>
</dbReference>
<accession>A0ABX5KMX2</accession>
<dbReference type="EMBL" id="QEOB01000012">
    <property type="protein sequence ID" value="PVX79863.1"/>
    <property type="molecule type" value="Genomic_DNA"/>
</dbReference>
<keyword evidence="6" id="KW-1185">Reference proteome</keyword>
<organism evidence="5 6">
    <name type="scientific">Paraburkholderia unamae</name>
    <dbReference type="NCBI Taxonomy" id="219649"/>
    <lineage>
        <taxon>Bacteria</taxon>
        <taxon>Pseudomonadati</taxon>
        <taxon>Pseudomonadota</taxon>
        <taxon>Betaproteobacteria</taxon>
        <taxon>Burkholderiales</taxon>
        <taxon>Burkholderiaceae</taxon>
        <taxon>Paraburkholderia</taxon>
    </lineage>
</organism>
<protein>
    <submittedName>
        <fullName evidence="5">LacI family transcriptional regulator</fullName>
    </submittedName>
</protein>
<feature type="domain" description="Transcriptional regulator LacI/GalR-like sensor" evidence="4">
    <location>
        <begin position="110"/>
        <end position="269"/>
    </location>
</feature>
<reference evidence="5 6" key="1">
    <citation type="submission" date="2018-05" db="EMBL/GenBank/DDBJ databases">
        <title>Genomic Encyclopedia of Type Strains, Phase IV (KMG-V): Genome sequencing to study the core and pangenomes of soil and plant-associated prokaryotes.</title>
        <authorList>
            <person name="Whitman W."/>
        </authorList>
    </citation>
    <scope>NUCLEOTIDE SEQUENCE [LARGE SCALE GENOMIC DNA]</scope>
    <source>
        <strain evidence="5 6">SCZa-39</strain>
    </source>
</reference>
<evidence type="ECO:0000313" key="6">
    <source>
        <dbReference type="Proteomes" id="UP000245712"/>
    </source>
</evidence>
<evidence type="ECO:0000259" key="4">
    <source>
        <dbReference type="Pfam" id="PF13377"/>
    </source>
</evidence>
<evidence type="ECO:0000313" key="5">
    <source>
        <dbReference type="EMBL" id="PVX79863.1"/>
    </source>
</evidence>
<evidence type="ECO:0000256" key="2">
    <source>
        <dbReference type="ARBA" id="ARBA00023125"/>
    </source>
</evidence>